<dbReference type="OrthoDB" id="9802365at2"/>
<evidence type="ECO:0000256" key="5">
    <source>
        <dbReference type="ARBA" id="ARBA00022023"/>
    </source>
</evidence>
<dbReference type="RefSeq" id="WP_046442666.1">
    <property type="nucleotide sequence ID" value="NZ_LAYJ01000067.1"/>
</dbReference>
<dbReference type="InterPro" id="IPR029119">
    <property type="entry name" value="MutY_C"/>
</dbReference>
<evidence type="ECO:0000256" key="14">
    <source>
        <dbReference type="RuleBase" id="RU365096"/>
    </source>
</evidence>
<proteinExistence type="inferred from homology"/>
<dbReference type="GO" id="GO:0000701">
    <property type="term" value="F:purine-specific mismatch base pair DNA N-glycosylase activity"/>
    <property type="evidence" value="ECO:0007669"/>
    <property type="project" value="UniProtKB-EC"/>
</dbReference>
<comment type="similarity">
    <text evidence="3 14">Belongs to the Nth/MutY family.</text>
</comment>
<dbReference type="InterPro" id="IPR015797">
    <property type="entry name" value="NUDIX_hydrolase-like_dom_sf"/>
</dbReference>
<dbReference type="STRING" id="270498.CHK_0719"/>
<keyword evidence="7" id="KW-0479">Metal-binding</keyword>
<evidence type="ECO:0000256" key="7">
    <source>
        <dbReference type="ARBA" id="ARBA00022723"/>
    </source>
</evidence>
<evidence type="ECO:0000256" key="6">
    <source>
        <dbReference type="ARBA" id="ARBA00022485"/>
    </source>
</evidence>
<comment type="catalytic activity">
    <reaction evidence="1 14">
        <text>Hydrolyzes free adenine bases from 7,8-dihydro-8-oxoguanine:adenine mismatched double-stranded DNA, leaving an apurinic site.</text>
        <dbReference type="EC" id="3.2.2.31"/>
    </reaction>
</comment>
<evidence type="ECO:0000256" key="13">
    <source>
        <dbReference type="ARBA" id="ARBA00023295"/>
    </source>
</evidence>
<name>A0A0M2NHY7_9FIRM</name>
<dbReference type="PATRIC" id="fig|270498.16.peg.2618"/>
<dbReference type="CDD" id="cd00056">
    <property type="entry name" value="ENDO3c"/>
    <property type="match status" value="1"/>
</dbReference>
<dbReference type="GO" id="GO:0032357">
    <property type="term" value="F:oxidized purine DNA binding"/>
    <property type="evidence" value="ECO:0007669"/>
    <property type="project" value="TreeGrafter"/>
</dbReference>
<evidence type="ECO:0000256" key="8">
    <source>
        <dbReference type="ARBA" id="ARBA00022763"/>
    </source>
</evidence>
<dbReference type="Pfam" id="PF00633">
    <property type="entry name" value="HHH"/>
    <property type="match status" value="1"/>
</dbReference>
<dbReference type="PANTHER" id="PTHR42944">
    <property type="entry name" value="ADENINE DNA GLYCOSYLASE"/>
    <property type="match status" value="1"/>
</dbReference>
<keyword evidence="11" id="KW-0411">Iron-sulfur</keyword>
<accession>A0A0M2NHY7</accession>
<dbReference type="GO" id="GO:0035485">
    <property type="term" value="F:adenine/guanine mispair binding"/>
    <property type="evidence" value="ECO:0007669"/>
    <property type="project" value="TreeGrafter"/>
</dbReference>
<keyword evidence="10 14" id="KW-0408">Iron</keyword>
<dbReference type="CDD" id="cd03431">
    <property type="entry name" value="NUDIX_DNA_Glycosylase_C-MutY"/>
    <property type="match status" value="1"/>
</dbReference>
<evidence type="ECO:0000256" key="10">
    <source>
        <dbReference type="ARBA" id="ARBA00023004"/>
    </source>
</evidence>
<evidence type="ECO:0000256" key="12">
    <source>
        <dbReference type="ARBA" id="ARBA00023204"/>
    </source>
</evidence>
<dbReference type="Proteomes" id="UP000034076">
    <property type="component" value="Unassembled WGS sequence"/>
</dbReference>
<keyword evidence="12" id="KW-0234">DNA repair</keyword>
<evidence type="ECO:0000313" key="16">
    <source>
        <dbReference type="EMBL" id="KKI51783.1"/>
    </source>
</evidence>
<sequence>MQNYLTQITRPLLAWYDKNARILPWRDRPTPYRVWISEIMLQQTRVEAVKPYYERFLSALPDVFSLADVPEDQLMKLWEGLGYYNRARNLQKAAEIIVREYGGELPVSFDALCSLPGIGAYTAGAIASIAFGLPVPAVDGNVLRVISRILASRDDIADTKVKQAMSAMLTDILPVRVGDFNQSLMELGATVCLPNGEPLCASCPLAHLCKAHLEKLTDTIPVKAAKKKRRIEDRTVFVILSGGAVALHKRTEKGLLSGLWEFPNTERKLTPVEAKAFLQEHNIAAETIEPLTGAKHIFTHIEWHMCGYLVYADNQSAGFTWVSLQEFLDDYALPSAFRVYAKVAKNKL</sequence>
<dbReference type="Pfam" id="PF14815">
    <property type="entry name" value="NUDIX_4"/>
    <property type="match status" value="1"/>
</dbReference>
<dbReference type="SUPFAM" id="SSF48150">
    <property type="entry name" value="DNA-glycosylase"/>
    <property type="match status" value="1"/>
</dbReference>
<evidence type="ECO:0000259" key="15">
    <source>
        <dbReference type="SMART" id="SM00478"/>
    </source>
</evidence>
<dbReference type="NCBIfam" id="TIGR01084">
    <property type="entry name" value="mutY"/>
    <property type="match status" value="1"/>
</dbReference>
<dbReference type="InterPro" id="IPR003265">
    <property type="entry name" value="HhH-GPD_domain"/>
</dbReference>
<protein>
    <recommendedName>
        <fullName evidence="5 14">Adenine DNA glycosylase</fullName>
        <ecNumber evidence="4 14">3.2.2.31</ecNumber>
    </recommendedName>
</protein>
<dbReference type="Gene3D" id="3.90.79.10">
    <property type="entry name" value="Nucleoside Triphosphate Pyrophosphohydrolase"/>
    <property type="match status" value="1"/>
</dbReference>
<keyword evidence="8 14" id="KW-0227">DNA damage</keyword>
<dbReference type="GO" id="GO:0051539">
    <property type="term" value="F:4 iron, 4 sulfur cluster binding"/>
    <property type="evidence" value="ECO:0007669"/>
    <property type="project" value="UniProtKB-UniRule"/>
</dbReference>
<dbReference type="EMBL" id="LAYJ01000067">
    <property type="protein sequence ID" value="KKI51783.1"/>
    <property type="molecule type" value="Genomic_DNA"/>
</dbReference>
<comment type="cofactor">
    <cofactor evidence="14">
        <name>[4Fe-4S] cluster</name>
        <dbReference type="ChEBI" id="CHEBI:49883"/>
    </cofactor>
    <text evidence="14">Binds 1 [4Fe-4S] cluster.</text>
</comment>
<dbReference type="GO" id="GO:0006298">
    <property type="term" value="P:mismatch repair"/>
    <property type="evidence" value="ECO:0007669"/>
    <property type="project" value="TreeGrafter"/>
</dbReference>
<organism evidence="16 17">
    <name type="scientific">Christensenella hongkongensis</name>
    <dbReference type="NCBI Taxonomy" id="270498"/>
    <lineage>
        <taxon>Bacteria</taxon>
        <taxon>Bacillati</taxon>
        <taxon>Bacillota</taxon>
        <taxon>Clostridia</taxon>
        <taxon>Christensenellales</taxon>
        <taxon>Christensenellaceae</taxon>
        <taxon>Christensenella</taxon>
    </lineage>
</organism>
<feature type="domain" description="HhH-GPD" evidence="15">
    <location>
        <begin position="40"/>
        <end position="190"/>
    </location>
</feature>
<dbReference type="AlphaFoldDB" id="A0A0M2NHY7"/>
<evidence type="ECO:0000256" key="11">
    <source>
        <dbReference type="ARBA" id="ARBA00023014"/>
    </source>
</evidence>
<dbReference type="InterPro" id="IPR000445">
    <property type="entry name" value="HhH_motif"/>
</dbReference>
<dbReference type="PANTHER" id="PTHR42944:SF1">
    <property type="entry name" value="ADENINE DNA GLYCOSYLASE"/>
    <property type="match status" value="1"/>
</dbReference>
<dbReference type="GO" id="GO:0006284">
    <property type="term" value="P:base-excision repair"/>
    <property type="evidence" value="ECO:0007669"/>
    <property type="project" value="UniProtKB-UniRule"/>
</dbReference>
<dbReference type="InterPro" id="IPR044298">
    <property type="entry name" value="MIG/MutY"/>
</dbReference>
<dbReference type="SMART" id="SM00478">
    <property type="entry name" value="ENDO3c"/>
    <property type="match status" value="1"/>
</dbReference>
<comment type="caution">
    <text evidence="16">The sequence shown here is derived from an EMBL/GenBank/DDBJ whole genome shotgun (WGS) entry which is preliminary data.</text>
</comment>
<comment type="function">
    <text evidence="2">Adenine glycosylase active on G-A mispairs. MutY also corrects error-prone DNA synthesis past GO lesions which are due to the oxidatively damaged form of guanine: 7,8-dihydro-8-oxoguanine (8-oxo-dGTP).</text>
</comment>
<evidence type="ECO:0000256" key="9">
    <source>
        <dbReference type="ARBA" id="ARBA00022801"/>
    </source>
</evidence>
<dbReference type="Pfam" id="PF00730">
    <property type="entry name" value="HhH-GPD"/>
    <property type="match status" value="1"/>
</dbReference>
<evidence type="ECO:0000256" key="4">
    <source>
        <dbReference type="ARBA" id="ARBA00012045"/>
    </source>
</evidence>
<dbReference type="SUPFAM" id="SSF55811">
    <property type="entry name" value="Nudix"/>
    <property type="match status" value="1"/>
</dbReference>
<dbReference type="InterPro" id="IPR023170">
    <property type="entry name" value="HhH_base_excis_C"/>
</dbReference>
<evidence type="ECO:0000256" key="3">
    <source>
        <dbReference type="ARBA" id="ARBA00008343"/>
    </source>
</evidence>
<dbReference type="PROSITE" id="PS01155">
    <property type="entry name" value="ENDONUCLEASE_III_2"/>
    <property type="match status" value="1"/>
</dbReference>
<evidence type="ECO:0000256" key="1">
    <source>
        <dbReference type="ARBA" id="ARBA00000843"/>
    </source>
</evidence>
<gene>
    <name evidence="16" type="ORF">CHK_0719</name>
</gene>
<dbReference type="GO" id="GO:0046872">
    <property type="term" value="F:metal ion binding"/>
    <property type="evidence" value="ECO:0007669"/>
    <property type="project" value="UniProtKB-UniRule"/>
</dbReference>
<evidence type="ECO:0000256" key="2">
    <source>
        <dbReference type="ARBA" id="ARBA00002933"/>
    </source>
</evidence>
<dbReference type="Gene3D" id="1.10.340.30">
    <property type="entry name" value="Hypothetical protein, domain 2"/>
    <property type="match status" value="1"/>
</dbReference>
<dbReference type="Gene3D" id="1.10.1670.10">
    <property type="entry name" value="Helix-hairpin-Helix base-excision DNA repair enzymes (C-terminal)"/>
    <property type="match status" value="1"/>
</dbReference>
<dbReference type="GO" id="GO:0034039">
    <property type="term" value="F:8-oxo-7,8-dihydroguanine DNA N-glycosylase activity"/>
    <property type="evidence" value="ECO:0007669"/>
    <property type="project" value="TreeGrafter"/>
</dbReference>
<dbReference type="EC" id="3.2.2.31" evidence="4 14"/>
<keyword evidence="17" id="KW-1185">Reference proteome</keyword>
<evidence type="ECO:0000313" key="17">
    <source>
        <dbReference type="Proteomes" id="UP000034076"/>
    </source>
</evidence>
<reference evidence="16 17" key="1">
    <citation type="submission" date="2015-04" db="EMBL/GenBank/DDBJ databases">
        <title>Draft genome sequence of bacteremic isolate Catabacter hongkongensis type strain HKU16T.</title>
        <authorList>
            <person name="Lau S.K."/>
            <person name="Teng J.L."/>
            <person name="Huang Y."/>
            <person name="Curreem S.O."/>
            <person name="Tsui S.K."/>
            <person name="Woo P.C."/>
        </authorList>
    </citation>
    <scope>NUCLEOTIDE SEQUENCE [LARGE SCALE GENOMIC DNA]</scope>
    <source>
        <strain evidence="16 17">HKU16</strain>
    </source>
</reference>
<keyword evidence="13 14" id="KW-0326">Glycosidase</keyword>
<dbReference type="InterPro" id="IPR011257">
    <property type="entry name" value="DNA_glycosylase"/>
</dbReference>
<dbReference type="FunFam" id="1.10.340.30:FF:000002">
    <property type="entry name" value="Adenine DNA glycosylase"/>
    <property type="match status" value="1"/>
</dbReference>
<keyword evidence="9 16" id="KW-0378">Hydrolase</keyword>
<keyword evidence="6" id="KW-0004">4Fe-4S</keyword>
<dbReference type="InterPro" id="IPR004036">
    <property type="entry name" value="Endonuclease-III-like_CS2"/>
</dbReference>
<dbReference type="InterPro" id="IPR005760">
    <property type="entry name" value="A/G_AdeGlyc_MutY"/>
</dbReference>